<dbReference type="GO" id="GO:0022857">
    <property type="term" value="F:transmembrane transporter activity"/>
    <property type="evidence" value="ECO:0007669"/>
    <property type="project" value="InterPro"/>
</dbReference>
<evidence type="ECO:0000256" key="1">
    <source>
        <dbReference type="ARBA" id="ARBA00004651"/>
    </source>
</evidence>
<gene>
    <name evidence="5" type="ORF">SAMN05421630_1011256</name>
</gene>
<dbReference type="PROSITE" id="PS50850">
    <property type="entry name" value="MFS"/>
    <property type="match status" value="1"/>
</dbReference>
<evidence type="ECO:0000256" key="3">
    <source>
        <dbReference type="ARBA" id="ARBA00022989"/>
    </source>
</evidence>
<dbReference type="EMBL" id="FMZE01000001">
    <property type="protein sequence ID" value="SDC31261.1"/>
    <property type="molecule type" value="Genomic_DNA"/>
</dbReference>
<dbReference type="InterPro" id="IPR036259">
    <property type="entry name" value="MFS_trans_sf"/>
</dbReference>
<dbReference type="STRING" id="530584.SAMN05421630_1011256"/>
<dbReference type="PIRSF" id="PIRSF002808">
    <property type="entry name" value="Hexose_phosphate_transp"/>
    <property type="match status" value="1"/>
</dbReference>
<name>A0A222VQI5_9PSEU</name>
<protein>
    <submittedName>
        <fullName evidence="5">Sugar phosphate permease</fullName>
    </submittedName>
</protein>
<dbReference type="AlphaFoldDB" id="A0A222VQI5"/>
<dbReference type="SUPFAM" id="SSF103473">
    <property type="entry name" value="MFS general substrate transporter"/>
    <property type="match status" value="1"/>
</dbReference>
<dbReference type="InterPro" id="IPR000849">
    <property type="entry name" value="Sugar_P_transporter"/>
</dbReference>
<keyword evidence="2" id="KW-0812">Transmembrane</keyword>
<dbReference type="Gene3D" id="1.20.1250.20">
    <property type="entry name" value="MFS general substrate transporter like domains"/>
    <property type="match status" value="2"/>
</dbReference>
<dbReference type="PANTHER" id="PTHR23527:SF1">
    <property type="entry name" value="BLL3282 PROTEIN"/>
    <property type="match status" value="1"/>
</dbReference>
<dbReference type="OrthoDB" id="9771451at2"/>
<sequence>MSHTTTDTARSPYRWVVLALCWAAFTMTAVDRSTWGPASVSVGENLGVSLAGLGVFATGYYIGYVISNAFGGFLTDWLGGRMILSCSLFIAGGFMILFGETESATVGIAFQAGIGIFAGCDYAAGVKLISQWFVPKDRGLAMGVFMTATSLGTVIANAIVPSLIASSGWRTSYHVFGIASMVVAVLCFVLLRNSGDGNRDAGGERGLPSLRPLLHNRDLLLLGLAGFGAMWGTYGFITWSNALMVKGSGISPIEAGGVTAIFGFTAVLAKPVIGIVSDFFGGRRKALTIVVLAAFVCTLLIFGSGSSLTAFLWTAPFLGIAAYVYSPLMVAMIPQLSGLRLAGSAAGATNAFWQLGSTVVPVVLGAVFQASDSFFVAFATLAAGPLVAILFLLGVRESKASGTGPAEADAEGTEDNATQQVSR</sequence>
<dbReference type="Proteomes" id="UP000199494">
    <property type="component" value="Unassembled WGS sequence"/>
</dbReference>
<reference evidence="5 6" key="1">
    <citation type="submission" date="2016-10" db="EMBL/GenBank/DDBJ databases">
        <authorList>
            <person name="de Groot N.N."/>
        </authorList>
    </citation>
    <scope>NUCLEOTIDE SEQUENCE [LARGE SCALE GENOMIC DNA]</scope>
    <source>
        <strain evidence="5 6">CGMCC 4.5506</strain>
    </source>
</reference>
<comment type="subcellular location">
    <subcellularLocation>
        <location evidence="1">Cell membrane</location>
        <topology evidence="1">Multi-pass membrane protein</topology>
    </subcellularLocation>
</comment>
<dbReference type="Pfam" id="PF07690">
    <property type="entry name" value="MFS_1"/>
    <property type="match status" value="1"/>
</dbReference>
<keyword evidence="6" id="KW-1185">Reference proteome</keyword>
<dbReference type="GO" id="GO:0005886">
    <property type="term" value="C:plasma membrane"/>
    <property type="evidence" value="ECO:0007669"/>
    <property type="project" value="UniProtKB-SubCell"/>
</dbReference>
<proteinExistence type="predicted"/>
<dbReference type="InterPro" id="IPR020846">
    <property type="entry name" value="MFS_dom"/>
</dbReference>
<dbReference type="InterPro" id="IPR052952">
    <property type="entry name" value="MFS-Transporter"/>
</dbReference>
<organism evidence="5 6">
    <name type="scientific">Prauserella marina</name>
    <dbReference type="NCBI Taxonomy" id="530584"/>
    <lineage>
        <taxon>Bacteria</taxon>
        <taxon>Bacillati</taxon>
        <taxon>Actinomycetota</taxon>
        <taxon>Actinomycetes</taxon>
        <taxon>Pseudonocardiales</taxon>
        <taxon>Pseudonocardiaceae</taxon>
        <taxon>Prauserella</taxon>
    </lineage>
</organism>
<evidence type="ECO:0000256" key="4">
    <source>
        <dbReference type="ARBA" id="ARBA00023136"/>
    </source>
</evidence>
<accession>A0A222VQI5</accession>
<dbReference type="RefSeq" id="WP_091798258.1">
    <property type="nucleotide sequence ID" value="NZ_CP016353.1"/>
</dbReference>
<evidence type="ECO:0000313" key="5">
    <source>
        <dbReference type="EMBL" id="SDC31261.1"/>
    </source>
</evidence>
<dbReference type="PANTHER" id="PTHR23527">
    <property type="entry name" value="BLL3282 PROTEIN"/>
    <property type="match status" value="1"/>
</dbReference>
<dbReference type="KEGG" id="pmad:BAY61_14380"/>
<evidence type="ECO:0000313" key="6">
    <source>
        <dbReference type="Proteomes" id="UP000199494"/>
    </source>
</evidence>
<dbReference type="InterPro" id="IPR011701">
    <property type="entry name" value="MFS"/>
</dbReference>
<keyword evidence="4" id="KW-0472">Membrane</keyword>
<keyword evidence="3" id="KW-1133">Transmembrane helix</keyword>
<evidence type="ECO:0000256" key="2">
    <source>
        <dbReference type="ARBA" id="ARBA00022692"/>
    </source>
</evidence>